<dbReference type="PROSITE" id="PS00135">
    <property type="entry name" value="TRYPSIN_SER"/>
    <property type="match status" value="1"/>
</dbReference>
<dbReference type="PANTHER" id="PTHR24252">
    <property type="entry name" value="ACROSIN-RELATED"/>
    <property type="match status" value="1"/>
</dbReference>
<evidence type="ECO:0000256" key="4">
    <source>
        <dbReference type="SAM" id="SignalP"/>
    </source>
</evidence>
<dbReference type="PROSITE" id="PS50240">
    <property type="entry name" value="TRYPSIN_DOM"/>
    <property type="match status" value="1"/>
</dbReference>
<evidence type="ECO:0000256" key="3">
    <source>
        <dbReference type="SAM" id="MobiDB-lite"/>
    </source>
</evidence>
<gene>
    <name evidence="7" type="primary">LOC127751882</name>
</gene>
<dbReference type="RefSeq" id="XP_052132076.1">
    <property type="nucleotide sequence ID" value="XM_052276116.1"/>
</dbReference>
<keyword evidence="1" id="KW-1015">Disulfide bond</keyword>
<dbReference type="OrthoDB" id="6339452at2759"/>
<feature type="chain" id="PRO_5038799871" evidence="4">
    <location>
        <begin position="24"/>
        <end position="442"/>
    </location>
</feature>
<dbReference type="SMART" id="SM00020">
    <property type="entry name" value="Tryp_SPc"/>
    <property type="match status" value="1"/>
</dbReference>
<proteinExistence type="predicted"/>
<dbReference type="PRINTS" id="PR00722">
    <property type="entry name" value="CHYMOTRYPSIN"/>
</dbReference>
<dbReference type="Pfam" id="PF00089">
    <property type="entry name" value="Trypsin"/>
    <property type="match status" value="1"/>
</dbReference>
<dbReference type="InterPro" id="IPR001254">
    <property type="entry name" value="Trypsin_dom"/>
</dbReference>
<evidence type="ECO:0000259" key="5">
    <source>
        <dbReference type="PROSITE" id="PS50240"/>
    </source>
</evidence>
<dbReference type="GeneID" id="127751882"/>
<dbReference type="InterPro" id="IPR009003">
    <property type="entry name" value="Peptidase_S1_PA"/>
</dbReference>
<dbReference type="InterPro" id="IPR001314">
    <property type="entry name" value="Peptidase_S1A"/>
</dbReference>
<keyword evidence="2" id="KW-0645">Protease</keyword>
<dbReference type="PANTHER" id="PTHR24252:SF7">
    <property type="entry name" value="HYALIN"/>
    <property type="match status" value="1"/>
</dbReference>
<dbReference type="KEGG" id="foc:127751882"/>
<feature type="region of interest" description="Disordered" evidence="3">
    <location>
        <begin position="372"/>
        <end position="393"/>
    </location>
</feature>
<name>A0A9C6XA64_FRAOC</name>
<dbReference type="SUPFAM" id="SSF50494">
    <property type="entry name" value="Trypsin-like serine proteases"/>
    <property type="match status" value="1"/>
</dbReference>
<feature type="domain" description="Peptidase S1" evidence="5">
    <location>
        <begin position="189"/>
        <end position="438"/>
    </location>
</feature>
<keyword evidence="4" id="KW-0732">Signal</keyword>
<dbReference type="Gene3D" id="2.40.10.10">
    <property type="entry name" value="Trypsin-like serine proteases"/>
    <property type="match status" value="1"/>
</dbReference>
<dbReference type="FunFam" id="2.40.10.10:FF:000068">
    <property type="entry name" value="transmembrane protease serine 2"/>
    <property type="match status" value="1"/>
</dbReference>
<keyword evidence="2" id="KW-0378">Hydrolase</keyword>
<dbReference type="AlphaFoldDB" id="A0A9C6XA64"/>
<keyword evidence="6" id="KW-1185">Reference proteome</keyword>
<dbReference type="GO" id="GO:0004252">
    <property type="term" value="F:serine-type endopeptidase activity"/>
    <property type="evidence" value="ECO:0007669"/>
    <property type="project" value="InterPro"/>
</dbReference>
<feature type="signal peptide" evidence="4">
    <location>
        <begin position="1"/>
        <end position="23"/>
    </location>
</feature>
<organism evidence="6 7">
    <name type="scientific">Frankliniella occidentalis</name>
    <name type="common">Western flower thrips</name>
    <name type="synonym">Euthrips occidentalis</name>
    <dbReference type="NCBI Taxonomy" id="133901"/>
    <lineage>
        <taxon>Eukaryota</taxon>
        <taxon>Metazoa</taxon>
        <taxon>Ecdysozoa</taxon>
        <taxon>Arthropoda</taxon>
        <taxon>Hexapoda</taxon>
        <taxon>Insecta</taxon>
        <taxon>Pterygota</taxon>
        <taxon>Neoptera</taxon>
        <taxon>Paraneoptera</taxon>
        <taxon>Thysanoptera</taxon>
        <taxon>Terebrantia</taxon>
        <taxon>Thripoidea</taxon>
        <taxon>Thripidae</taxon>
        <taxon>Frankliniella</taxon>
    </lineage>
</organism>
<keyword evidence="2" id="KW-0720">Serine protease</keyword>
<dbReference type="InterPro" id="IPR018114">
    <property type="entry name" value="TRYPSIN_HIS"/>
</dbReference>
<reference evidence="7" key="1">
    <citation type="submission" date="2025-08" db="UniProtKB">
        <authorList>
            <consortium name="RefSeq"/>
        </authorList>
    </citation>
    <scope>IDENTIFICATION</scope>
    <source>
        <tissue evidence="7">Whole organism</tissue>
    </source>
</reference>
<dbReference type="PROSITE" id="PS00134">
    <property type="entry name" value="TRYPSIN_HIS"/>
    <property type="match status" value="1"/>
</dbReference>
<accession>A0A9C6XA64</accession>
<dbReference type="CDD" id="cd00190">
    <property type="entry name" value="Tryp_SPc"/>
    <property type="match status" value="1"/>
</dbReference>
<evidence type="ECO:0000313" key="6">
    <source>
        <dbReference type="Proteomes" id="UP000504606"/>
    </source>
</evidence>
<evidence type="ECO:0000313" key="7">
    <source>
        <dbReference type="RefSeq" id="XP_052132076.1"/>
    </source>
</evidence>
<protein>
    <submittedName>
        <fullName evidence="7">Chymotrypsinogen B-like</fullName>
    </submittedName>
</protein>
<dbReference type="InterPro" id="IPR033116">
    <property type="entry name" value="TRYPSIN_SER"/>
</dbReference>
<dbReference type="InterPro" id="IPR043504">
    <property type="entry name" value="Peptidase_S1_PA_chymotrypsin"/>
</dbReference>
<dbReference type="GO" id="GO:0006508">
    <property type="term" value="P:proteolysis"/>
    <property type="evidence" value="ECO:0007669"/>
    <property type="project" value="UniProtKB-KW"/>
</dbReference>
<evidence type="ECO:0000256" key="1">
    <source>
        <dbReference type="ARBA" id="ARBA00023157"/>
    </source>
</evidence>
<evidence type="ECO:0000256" key="2">
    <source>
        <dbReference type="RuleBase" id="RU363034"/>
    </source>
</evidence>
<sequence length="442" mass="47866">MVRVGVRVLVLGVLAAAMAVAAGAPAACPDAPSPPLAVGAPCHHAELNVTGECRSTWSCPYVRRQKASDRRYCAQLCRPQGVCCPAQPPPPAWREAHREPPPCVGGRVPGSPRADDLLAWTNKLRAAPCTIPEEEIDIPRVPANASVIERKCLSYQLLEFMDEDDAALTVEDDVYCKRYCANDEGVPFVVGGEDAGDYEFPHMALFLDEKDEPYCAGTLISEDFVLTAAHCAVPARVLLGLVRTNERDNGNVKVARVAKHIVHPDFFRSGGAHSDIALLQLQEPVRFTVYVRPACLHTGDDARLQEAVVTGWGYQEYDSGSGVKEKDKKTSEALQKASVDIFSREHCLEMWGDDSLHVHEKHICALGKKKKGVRPDACQGDSGGPLQVSTAGGPGPGPGTCSYLVAAVVSQGRGCGTDRPGLYTSVSRFTDWIQRWVWPCEV</sequence>
<dbReference type="Proteomes" id="UP000504606">
    <property type="component" value="Unplaced"/>
</dbReference>